<accession>N8WZS9</accession>
<protein>
    <submittedName>
        <fullName evidence="2">Uncharacterized protein</fullName>
    </submittedName>
</protein>
<dbReference type="EMBL" id="APPE01000031">
    <property type="protein sequence ID" value="ENV00415.1"/>
    <property type="molecule type" value="Genomic_DNA"/>
</dbReference>
<name>N8WZS9_9GAMM</name>
<proteinExistence type="predicted"/>
<feature type="transmembrane region" description="Helical" evidence="1">
    <location>
        <begin position="6"/>
        <end position="23"/>
    </location>
</feature>
<dbReference type="HOGENOM" id="CLU_2103728_0_0_6"/>
<feature type="transmembrane region" description="Helical" evidence="1">
    <location>
        <begin position="60"/>
        <end position="81"/>
    </location>
</feature>
<feature type="transmembrane region" description="Helical" evidence="1">
    <location>
        <begin position="87"/>
        <end position="108"/>
    </location>
</feature>
<organism evidence="2 3">
    <name type="scientific">Acinetobacter variabilis</name>
    <dbReference type="NCBI Taxonomy" id="70346"/>
    <lineage>
        <taxon>Bacteria</taxon>
        <taxon>Pseudomonadati</taxon>
        <taxon>Pseudomonadota</taxon>
        <taxon>Gammaproteobacteria</taxon>
        <taxon>Moraxellales</taxon>
        <taxon>Moraxellaceae</taxon>
        <taxon>Acinetobacter</taxon>
    </lineage>
</organism>
<reference evidence="2 3" key="1">
    <citation type="submission" date="2013-02" db="EMBL/GenBank/DDBJ databases">
        <title>The Genome Sequence of Acinetobacter sp. NIPH 899.</title>
        <authorList>
            <consortium name="The Broad Institute Genome Sequencing Platform"/>
            <consortium name="The Broad Institute Genome Sequencing Center for Infectious Disease"/>
            <person name="Cerqueira G."/>
            <person name="Feldgarden M."/>
            <person name="Courvalin P."/>
            <person name="Perichon B."/>
            <person name="Grillot-Courvalin C."/>
            <person name="Clermont D."/>
            <person name="Rocha E."/>
            <person name="Yoon E.-J."/>
            <person name="Nemec A."/>
            <person name="Walker B."/>
            <person name="Young S.K."/>
            <person name="Zeng Q."/>
            <person name="Gargeya S."/>
            <person name="Fitzgerald M."/>
            <person name="Haas B."/>
            <person name="Abouelleil A."/>
            <person name="Alvarado L."/>
            <person name="Arachchi H.M."/>
            <person name="Berlin A.M."/>
            <person name="Chapman S.B."/>
            <person name="Dewar J."/>
            <person name="Goldberg J."/>
            <person name="Griggs A."/>
            <person name="Gujja S."/>
            <person name="Hansen M."/>
            <person name="Howarth C."/>
            <person name="Imamovic A."/>
            <person name="Larimer J."/>
            <person name="McCowan C."/>
            <person name="Murphy C."/>
            <person name="Neiman D."/>
            <person name="Pearson M."/>
            <person name="Priest M."/>
            <person name="Roberts A."/>
            <person name="Saif S."/>
            <person name="Shea T."/>
            <person name="Sisk P."/>
            <person name="Sykes S."/>
            <person name="Wortman J."/>
            <person name="Nusbaum C."/>
            <person name="Birren B."/>
        </authorList>
    </citation>
    <scope>NUCLEOTIDE SEQUENCE [LARGE SCALE GENOMIC DNA]</scope>
    <source>
        <strain evidence="2 3">NIPH 899</strain>
    </source>
</reference>
<evidence type="ECO:0000313" key="2">
    <source>
        <dbReference type="EMBL" id="ENV00415.1"/>
    </source>
</evidence>
<dbReference type="Proteomes" id="UP000013070">
    <property type="component" value="Unassembled WGS sequence"/>
</dbReference>
<comment type="caution">
    <text evidence="2">The sequence shown here is derived from an EMBL/GenBank/DDBJ whole genome shotgun (WGS) entry which is preliminary data.</text>
</comment>
<keyword evidence="1" id="KW-1133">Transmembrane helix</keyword>
<dbReference type="AlphaFoldDB" id="N8WZS9"/>
<gene>
    <name evidence="2" type="ORF">F969_00647</name>
</gene>
<evidence type="ECO:0000313" key="3">
    <source>
        <dbReference type="Proteomes" id="UP000013070"/>
    </source>
</evidence>
<keyword evidence="3" id="KW-1185">Reference proteome</keyword>
<keyword evidence="1" id="KW-0812">Transmembrane</keyword>
<evidence type="ECO:0000256" key="1">
    <source>
        <dbReference type="SAM" id="Phobius"/>
    </source>
</evidence>
<sequence length="115" mass="12854">MNPTLAMLILVVLSGLALLYFLVGCQHKYRVTASNQDRDILQCSKCRKVKTKGHRKYRKVHGCLVLVAVGSILINVMMFMLEENFNPLYAAIPLFAGIGCMCLAIHIFHKSNTGK</sequence>
<keyword evidence="1" id="KW-0472">Membrane</keyword>